<accession>A0A4S2N142</accession>
<dbReference type="EMBL" id="ML220114">
    <property type="protein sequence ID" value="TGZ82839.1"/>
    <property type="molecule type" value="Genomic_DNA"/>
</dbReference>
<organism evidence="2 3">
    <name type="scientific">Ascodesmis nigricans</name>
    <dbReference type="NCBI Taxonomy" id="341454"/>
    <lineage>
        <taxon>Eukaryota</taxon>
        <taxon>Fungi</taxon>
        <taxon>Dikarya</taxon>
        <taxon>Ascomycota</taxon>
        <taxon>Pezizomycotina</taxon>
        <taxon>Pezizomycetes</taxon>
        <taxon>Pezizales</taxon>
        <taxon>Ascodesmidaceae</taxon>
        <taxon>Ascodesmis</taxon>
    </lineage>
</organism>
<keyword evidence="3" id="KW-1185">Reference proteome</keyword>
<dbReference type="PANTHER" id="PTHR28229">
    <property type="entry name" value="TRANSLOCATION PROTEIN SEC66"/>
    <property type="match status" value="1"/>
</dbReference>
<name>A0A4S2N142_9PEZI</name>
<dbReference type="GO" id="GO:0031204">
    <property type="term" value="P:post-translational protein targeting to membrane, translocation"/>
    <property type="evidence" value="ECO:0007669"/>
    <property type="project" value="InterPro"/>
</dbReference>
<dbReference type="FunCoup" id="A0A4S2N142">
    <property type="interactions" value="43"/>
</dbReference>
<dbReference type="Proteomes" id="UP000298138">
    <property type="component" value="Unassembled WGS sequence"/>
</dbReference>
<dbReference type="OrthoDB" id="73168at2759"/>
<dbReference type="GO" id="GO:0031207">
    <property type="term" value="C:Sec62/Sec63 complex"/>
    <property type="evidence" value="ECO:0007669"/>
    <property type="project" value="InterPro"/>
</dbReference>
<dbReference type="AlphaFoldDB" id="A0A4S2N142"/>
<feature type="transmembrane region" description="Helical" evidence="1">
    <location>
        <begin position="6"/>
        <end position="28"/>
    </location>
</feature>
<evidence type="ECO:0008006" key="4">
    <source>
        <dbReference type="Google" id="ProtNLM"/>
    </source>
</evidence>
<reference evidence="2 3" key="1">
    <citation type="submission" date="2019-04" db="EMBL/GenBank/DDBJ databases">
        <title>Comparative genomics and transcriptomics to analyze fruiting body development in filamentous ascomycetes.</title>
        <authorList>
            <consortium name="DOE Joint Genome Institute"/>
            <person name="Lutkenhaus R."/>
            <person name="Traeger S."/>
            <person name="Breuer J."/>
            <person name="Kuo A."/>
            <person name="Lipzen A."/>
            <person name="Pangilinan J."/>
            <person name="Dilworth D."/>
            <person name="Sandor L."/>
            <person name="Poggeler S."/>
            <person name="Barry K."/>
            <person name="Grigoriev I.V."/>
            <person name="Nowrousian M."/>
        </authorList>
    </citation>
    <scope>NUCLEOTIDE SEQUENCE [LARGE SCALE GENOMIC DNA]</scope>
    <source>
        <strain evidence="2 3">CBS 389.68</strain>
    </source>
</reference>
<dbReference type="InterPro" id="IPR018624">
    <property type="entry name" value="Sec66"/>
</dbReference>
<evidence type="ECO:0000313" key="3">
    <source>
        <dbReference type="Proteomes" id="UP000298138"/>
    </source>
</evidence>
<evidence type="ECO:0000313" key="2">
    <source>
        <dbReference type="EMBL" id="TGZ82839.1"/>
    </source>
</evidence>
<dbReference type="Pfam" id="PF09802">
    <property type="entry name" value="Sec66"/>
    <property type="match status" value="1"/>
</dbReference>
<proteinExistence type="predicted"/>
<gene>
    <name evidence="2" type="ORF">EX30DRAFT_339113</name>
</gene>
<evidence type="ECO:0000256" key="1">
    <source>
        <dbReference type="SAM" id="Phobius"/>
    </source>
</evidence>
<keyword evidence="1" id="KW-0812">Transmembrane</keyword>
<sequence>MVNLLSLAVPFAYITVLIGSLAVFSSLYRKRKALKAASLEPWFETHEPRDLYYSLQHHQGPEPIPNNVICSALLLRAKEDIRRVMVIRSQKQTLQQLLQRGSINDDVWTRFQAAEAELDTELRDVVSEANSLQENWGQLIFQTANEIFNHERLRERAKKAAQVAAEENEWWAKKRAQIQKELGISEEASDSDGVLVEPLGEKVAAAKK</sequence>
<dbReference type="PANTHER" id="PTHR28229:SF1">
    <property type="entry name" value="TRANSLOCATION PROTEIN SEC66"/>
    <property type="match status" value="1"/>
</dbReference>
<dbReference type="STRING" id="341454.A0A4S2N142"/>
<keyword evidence="1" id="KW-0472">Membrane</keyword>
<keyword evidence="1" id="KW-1133">Transmembrane helix</keyword>
<protein>
    <recommendedName>
        <fullName evidence="4">Translocation protein</fullName>
    </recommendedName>
</protein>
<dbReference type="InParanoid" id="A0A4S2N142"/>